<feature type="region of interest" description="Disordered" evidence="1">
    <location>
        <begin position="90"/>
        <end position="111"/>
    </location>
</feature>
<name>A0AA38FSL5_TAXCH</name>
<evidence type="ECO:0000313" key="3">
    <source>
        <dbReference type="EMBL" id="KAH9309776.1"/>
    </source>
</evidence>
<keyword evidence="4" id="KW-1185">Reference proteome</keyword>
<protein>
    <recommendedName>
        <fullName evidence="2">Phosphotyrosine protein phosphatase domain-containing protein</fullName>
    </recommendedName>
</protein>
<proteinExistence type="predicted"/>
<dbReference type="InterPro" id="IPR058670">
    <property type="entry name" value="PTPase_dom"/>
</dbReference>
<accession>A0AA38FSL5</accession>
<reference evidence="3 4" key="1">
    <citation type="journal article" date="2021" name="Nat. Plants">
        <title>The Taxus genome provides insights into paclitaxel biosynthesis.</title>
        <authorList>
            <person name="Xiong X."/>
            <person name="Gou J."/>
            <person name="Liao Q."/>
            <person name="Li Y."/>
            <person name="Zhou Q."/>
            <person name="Bi G."/>
            <person name="Li C."/>
            <person name="Du R."/>
            <person name="Wang X."/>
            <person name="Sun T."/>
            <person name="Guo L."/>
            <person name="Liang H."/>
            <person name="Lu P."/>
            <person name="Wu Y."/>
            <person name="Zhang Z."/>
            <person name="Ro D.K."/>
            <person name="Shang Y."/>
            <person name="Huang S."/>
            <person name="Yan J."/>
        </authorList>
    </citation>
    <scope>NUCLEOTIDE SEQUENCE [LARGE SCALE GENOMIC DNA]</scope>
    <source>
        <strain evidence="3">Ta-2019</strain>
    </source>
</reference>
<dbReference type="AlphaFoldDB" id="A0AA38FSL5"/>
<feature type="domain" description="Phosphotyrosine protein phosphatase" evidence="2">
    <location>
        <begin position="138"/>
        <end position="179"/>
    </location>
</feature>
<evidence type="ECO:0000313" key="4">
    <source>
        <dbReference type="Proteomes" id="UP000824469"/>
    </source>
</evidence>
<dbReference type="PANTHER" id="PTHR20953">
    <property type="entry name" value="KINASE-RELATED"/>
    <property type="match status" value="1"/>
</dbReference>
<dbReference type="Pfam" id="PF25516">
    <property type="entry name" value="PTPase"/>
    <property type="match status" value="1"/>
</dbReference>
<organism evidence="3 4">
    <name type="scientific">Taxus chinensis</name>
    <name type="common">Chinese yew</name>
    <name type="synonym">Taxus wallichiana var. chinensis</name>
    <dbReference type="NCBI Taxonomy" id="29808"/>
    <lineage>
        <taxon>Eukaryota</taxon>
        <taxon>Viridiplantae</taxon>
        <taxon>Streptophyta</taxon>
        <taxon>Embryophyta</taxon>
        <taxon>Tracheophyta</taxon>
        <taxon>Spermatophyta</taxon>
        <taxon>Pinopsida</taxon>
        <taxon>Pinidae</taxon>
        <taxon>Conifers II</taxon>
        <taxon>Cupressales</taxon>
        <taxon>Taxaceae</taxon>
        <taxon>Taxus</taxon>
    </lineage>
</organism>
<evidence type="ECO:0000259" key="2">
    <source>
        <dbReference type="Pfam" id="PF25516"/>
    </source>
</evidence>
<feature type="compositionally biased region" description="Basic and acidic residues" evidence="1">
    <location>
        <begin position="94"/>
        <end position="111"/>
    </location>
</feature>
<dbReference type="OMA" id="MHDENND"/>
<dbReference type="PANTHER" id="PTHR20953:SF3">
    <property type="entry name" value="P-LOOP CONTAINING NUCLEOSIDE TRIPHOSPHATE HYDROLASES SUPERFAMILY PROTEIN"/>
    <property type="match status" value="1"/>
</dbReference>
<sequence>MFAQKSVTLGDEEALRRGVQKTVLERKGPPAFTCAVEMITKTEWRVHYSLETTVDAILAGRSPLFEVRKMSSFGDIGESSRTMTPLKLGSAACKNDERTTEEAGHDFDMHDENNDDNDYISAFRSRVKKIGRGDNMPLRLYTYQVMGANLEQVLEAMGLDSAVELTDDIGAADAMLAIKF</sequence>
<comment type="caution">
    <text evidence="3">The sequence shown here is derived from an EMBL/GenBank/DDBJ whole genome shotgun (WGS) entry which is preliminary data.</text>
</comment>
<evidence type="ECO:0000256" key="1">
    <source>
        <dbReference type="SAM" id="MobiDB-lite"/>
    </source>
</evidence>
<dbReference type="EMBL" id="JAHRHJ020000007">
    <property type="protein sequence ID" value="KAH9309776.1"/>
    <property type="molecule type" value="Genomic_DNA"/>
</dbReference>
<dbReference type="Proteomes" id="UP000824469">
    <property type="component" value="Unassembled WGS sequence"/>
</dbReference>
<gene>
    <name evidence="3" type="ORF">KI387_037687</name>
</gene>